<dbReference type="InterPro" id="IPR001841">
    <property type="entry name" value="Znf_RING"/>
</dbReference>
<dbReference type="SMART" id="SM01197">
    <property type="entry name" value="FANCL_C"/>
    <property type="match status" value="1"/>
</dbReference>
<keyword evidence="7" id="KW-1185">Reference proteome</keyword>
<comment type="function">
    <text evidence="4">E3 ubiquitin-protein ligase. Component of the ribosome quality control complex (RQC), a ribosome-associated complex that mediates ubiquitination and extraction of incompletely synthesized nascent chains for proteasomal degradation.</text>
</comment>
<keyword evidence="4" id="KW-0833">Ubl conjugation pathway</keyword>
<dbReference type="GO" id="GO:1990112">
    <property type="term" value="C:RQC complex"/>
    <property type="evidence" value="ECO:0007669"/>
    <property type="project" value="UniProtKB-UniRule"/>
</dbReference>
<dbReference type="GO" id="GO:0005829">
    <property type="term" value="C:cytosol"/>
    <property type="evidence" value="ECO:0007669"/>
    <property type="project" value="UniProtKB-UniRule"/>
</dbReference>
<comment type="similarity">
    <text evidence="1 4">Belongs to the LTN1 family.</text>
</comment>
<dbReference type="InterPro" id="IPR013083">
    <property type="entry name" value="Znf_RING/FYVE/PHD"/>
</dbReference>
<dbReference type="GO" id="GO:0008270">
    <property type="term" value="F:zinc ion binding"/>
    <property type="evidence" value="ECO:0007669"/>
    <property type="project" value="UniProtKB-KW"/>
</dbReference>
<sequence length="1106" mass="127060">MDLTHKAPFPDFDSLHSLFLSPQVNSLLNDCRIKNVNRISTALNKLSSLVPKFSETENYAAFIAARNTMQNSSQKVRFESMHLFVALSKTSLCIHTVPYLLLLTHDDYPQLKTEAAQNFTKLLKEIGGLRQCLRQLIPAIGSMGAIAFSYVNSSNADELMSNSRLASCVVLAATQLLSLLFKDISRGSCAELIQYIKIAIEGVRSTLALKQDSLKTLFFNQRLRCCLYRLQQETEKIQGCPKFVFSDFLNEKDPQCIKYVSVLMKTAEIEWPDLVKNPLLLNEFIDGFLSNCEMKKLSEAFQFLNEENKLKAISLLIEKDAFKLIDFTDLSKIPHIWEKLPENVLKETILACNMVDAKFVIQFSKYFETIPNKFKLVSESSDPEEVSEAFNLIGTPDEIPDFLQKFPKSILSTIRKWEKSPKTDFYIPYFDFDYYIFSEANTIFKIIPNDKIDEFTEKVDNLIKDLILSDDSIPSSLWNFTSLPDELCRLIIEKHVEIETDKETKEKLYEKVFKIIEETQNEANAGAMIGKIASSAKVRTLKSTHSYDFMQNYFNEVEIDEAPIEMEIEFLEGYIFKELPNFEVVILNSTSSNNTSSNSSSVFEFEKMLNSVSRFLEKLTPERREEIVKEAAKMKIYSVALFLISTTKSILDVPPIEYFIPFLAKNSIYSTYFHDWLNKFDQDSIFVKFIQDPENSEVCQTLQKDHPLFLFATSESHQFPASLIYEVSSEVIENVNTLQFYLILKSLLNVSFLEEKFTDMLFNLLSVIPSLPPLNSQVHSLLEDFFSFSLKIDDKQKLFDLLSNISILLSVDVLGCLKKTILVYLNKINICEWPQLRKCFDRGPASSLSCLDDFVAQKFNDYIILDKTIQNFNDMNELKELFNSSLNEKFLFLLENFPNAASKWFATKVFQKNSEKIIKEKVIKDFSYNFIPKLIEKTVNEVKSSEMEINLGQLEKSNTRTINCSINRDDDTFRLTVKIPETFPIEPYVIEIKSIGKDSVTRDTRDEVIREALRPGGLTCAILAWRAKILSIVNNENPCPICLSLLDERGDMPKARCPTCHQSCHASCMKQWMSNSIKKICPWCRALWKQPRHRPKKAAATHSSPI</sequence>
<evidence type="ECO:0000313" key="7">
    <source>
        <dbReference type="Proteomes" id="UP000179807"/>
    </source>
</evidence>
<keyword evidence="3 4" id="KW-0863">Zinc-finger</keyword>
<dbReference type="Gene3D" id="3.30.40.10">
    <property type="entry name" value="Zinc/RING finger domain, C3HC4 (zinc finger)"/>
    <property type="match status" value="1"/>
</dbReference>
<proteinExistence type="inferred from homology"/>
<dbReference type="GeneID" id="94841183"/>
<reference evidence="6" key="1">
    <citation type="submission" date="2016-10" db="EMBL/GenBank/DDBJ databases">
        <authorList>
            <person name="Benchimol M."/>
            <person name="Almeida L.G."/>
            <person name="Vasconcelos A.T."/>
            <person name="Perreira-Neves A."/>
            <person name="Rosa I.A."/>
            <person name="Tasca T."/>
            <person name="Bogo M.R."/>
            <person name="de Souza W."/>
        </authorList>
    </citation>
    <scope>NUCLEOTIDE SEQUENCE [LARGE SCALE GENOMIC DNA]</scope>
    <source>
        <strain evidence="6">K</strain>
    </source>
</reference>
<dbReference type="EC" id="2.3.2.27" evidence="4"/>
<comment type="pathway">
    <text evidence="4">Protein modification; protein ubiquitination.</text>
</comment>
<protein>
    <recommendedName>
        <fullName evidence="2 4">E3 ubiquitin-protein ligase listerin</fullName>
        <ecNumber evidence="4">2.3.2.27</ecNumber>
    </recommendedName>
    <alternativeName>
        <fullName evidence="4">RING-type E3 ubiquitin transferase listerin</fullName>
    </alternativeName>
</protein>
<evidence type="ECO:0000256" key="2">
    <source>
        <dbReference type="ARBA" id="ARBA00017157"/>
    </source>
</evidence>
<evidence type="ECO:0000256" key="1">
    <source>
        <dbReference type="ARBA" id="ARBA00007997"/>
    </source>
</evidence>
<evidence type="ECO:0000256" key="4">
    <source>
        <dbReference type="RuleBase" id="RU367090"/>
    </source>
</evidence>
<feature type="domain" description="RING-type" evidence="5">
    <location>
        <begin position="1039"/>
        <end position="1085"/>
    </location>
</feature>
<dbReference type="PROSITE" id="PS50089">
    <property type="entry name" value="ZF_RING_2"/>
    <property type="match status" value="1"/>
</dbReference>
<keyword evidence="4" id="KW-0862">Zinc</keyword>
<dbReference type="UniPathway" id="UPA00143"/>
<dbReference type="GO" id="GO:0016567">
    <property type="term" value="P:protein ubiquitination"/>
    <property type="evidence" value="ECO:0007669"/>
    <property type="project" value="UniProtKB-UniPathway"/>
</dbReference>
<evidence type="ECO:0000259" key="5">
    <source>
        <dbReference type="PROSITE" id="PS50089"/>
    </source>
</evidence>
<dbReference type="GO" id="GO:0061630">
    <property type="term" value="F:ubiquitin protein ligase activity"/>
    <property type="evidence" value="ECO:0007669"/>
    <property type="project" value="UniProtKB-UniRule"/>
</dbReference>
<keyword evidence="4" id="KW-0808">Transferase</keyword>
<dbReference type="AlphaFoldDB" id="A0A1J4K2B1"/>
<dbReference type="GO" id="GO:0043023">
    <property type="term" value="F:ribosomal large subunit binding"/>
    <property type="evidence" value="ECO:0007669"/>
    <property type="project" value="TreeGrafter"/>
</dbReference>
<accession>A0A1J4K2B1</accession>
<dbReference type="PANTHER" id="PTHR12389">
    <property type="entry name" value="ZINC FINGER PROTEIN 294"/>
    <property type="match status" value="1"/>
</dbReference>
<dbReference type="GO" id="GO:1990116">
    <property type="term" value="P:ribosome-associated ubiquitin-dependent protein catabolic process"/>
    <property type="evidence" value="ECO:0007669"/>
    <property type="project" value="UniProtKB-UniRule"/>
</dbReference>
<dbReference type="SUPFAM" id="SSF57850">
    <property type="entry name" value="RING/U-box"/>
    <property type="match status" value="1"/>
</dbReference>
<dbReference type="InterPro" id="IPR039795">
    <property type="entry name" value="LTN1/Rkr1"/>
</dbReference>
<gene>
    <name evidence="6" type="ORF">TRFO_28954</name>
</gene>
<organism evidence="6 7">
    <name type="scientific">Tritrichomonas foetus</name>
    <dbReference type="NCBI Taxonomy" id="1144522"/>
    <lineage>
        <taxon>Eukaryota</taxon>
        <taxon>Metamonada</taxon>
        <taxon>Parabasalia</taxon>
        <taxon>Tritrichomonadida</taxon>
        <taxon>Tritrichomonadidae</taxon>
        <taxon>Tritrichomonas</taxon>
    </lineage>
</organism>
<name>A0A1J4K2B1_9EUKA</name>
<dbReference type="RefSeq" id="XP_068356765.1">
    <property type="nucleotide sequence ID" value="XM_068506479.1"/>
</dbReference>
<evidence type="ECO:0000256" key="3">
    <source>
        <dbReference type="PROSITE-ProRule" id="PRU00175"/>
    </source>
</evidence>
<dbReference type="PANTHER" id="PTHR12389:SF0">
    <property type="entry name" value="E3 UBIQUITIN-PROTEIN LIGASE LISTERIN"/>
    <property type="match status" value="1"/>
</dbReference>
<comment type="caution">
    <text evidence="6">The sequence shown here is derived from an EMBL/GenBank/DDBJ whole genome shotgun (WGS) entry which is preliminary data.</text>
</comment>
<dbReference type="GO" id="GO:0072344">
    <property type="term" value="P:rescue of stalled ribosome"/>
    <property type="evidence" value="ECO:0007669"/>
    <property type="project" value="UniProtKB-UniRule"/>
</dbReference>
<keyword evidence="4" id="KW-0479">Metal-binding</keyword>
<dbReference type="Proteomes" id="UP000179807">
    <property type="component" value="Unassembled WGS sequence"/>
</dbReference>
<comment type="catalytic activity">
    <reaction evidence="4">
        <text>S-ubiquitinyl-[E2 ubiquitin-conjugating enzyme]-L-cysteine + [acceptor protein]-L-lysine = [E2 ubiquitin-conjugating enzyme]-L-cysteine + N(6)-ubiquitinyl-[acceptor protein]-L-lysine.</text>
        <dbReference type="EC" id="2.3.2.27"/>
    </reaction>
</comment>
<evidence type="ECO:0000313" key="6">
    <source>
        <dbReference type="EMBL" id="OHT03629.1"/>
    </source>
</evidence>
<dbReference type="EMBL" id="MLAK01000820">
    <property type="protein sequence ID" value="OHT03629.1"/>
    <property type="molecule type" value="Genomic_DNA"/>
</dbReference>
<dbReference type="OrthoDB" id="6108at2759"/>
<dbReference type="VEuPathDB" id="TrichDB:TRFO_28954"/>
<comment type="subunit">
    <text evidence="4">Component of the ribosome quality control complex (RQC).</text>
</comment>